<gene>
    <name evidence="2" type="ORF">LWI29_024876</name>
</gene>
<dbReference type="AlphaFoldDB" id="A0AA39SU10"/>
<organism evidence="2 3">
    <name type="scientific">Acer saccharum</name>
    <name type="common">Sugar maple</name>
    <dbReference type="NCBI Taxonomy" id="4024"/>
    <lineage>
        <taxon>Eukaryota</taxon>
        <taxon>Viridiplantae</taxon>
        <taxon>Streptophyta</taxon>
        <taxon>Embryophyta</taxon>
        <taxon>Tracheophyta</taxon>
        <taxon>Spermatophyta</taxon>
        <taxon>Magnoliopsida</taxon>
        <taxon>eudicotyledons</taxon>
        <taxon>Gunneridae</taxon>
        <taxon>Pentapetalae</taxon>
        <taxon>rosids</taxon>
        <taxon>malvids</taxon>
        <taxon>Sapindales</taxon>
        <taxon>Sapindaceae</taxon>
        <taxon>Hippocastanoideae</taxon>
        <taxon>Acereae</taxon>
        <taxon>Acer</taxon>
    </lineage>
</organism>
<reference evidence="2" key="1">
    <citation type="journal article" date="2022" name="Plant J.">
        <title>Strategies of tolerance reflected in two North American maple genomes.</title>
        <authorList>
            <person name="McEvoy S.L."/>
            <person name="Sezen U.U."/>
            <person name="Trouern-Trend A."/>
            <person name="McMahon S.M."/>
            <person name="Schaberg P.G."/>
            <person name="Yang J."/>
            <person name="Wegrzyn J.L."/>
            <person name="Swenson N.G."/>
        </authorList>
    </citation>
    <scope>NUCLEOTIDE SEQUENCE</scope>
    <source>
        <strain evidence="2">NS2018</strain>
    </source>
</reference>
<feature type="domain" description="Splicing factor SF3a60 /Prp9 subunit C-terminal" evidence="1">
    <location>
        <begin position="109"/>
        <end position="194"/>
    </location>
</feature>
<dbReference type="Pfam" id="PF11931">
    <property type="entry name" value="SF3a60_Prp9_C"/>
    <property type="match status" value="1"/>
</dbReference>
<evidence type="ECO:0000313" key="2">
    <source>
        <dbReference type="EMBL" id="KAK0597395.1"/>
    </source>
</evidence>
<accession>A0AA39SU10</accession>
<dbReference type="Proteomes" id="UP001168877">
    <property type="component" value="Unassembled WGS sequence"/>
</dbReference>
<keyword evidence="3" id="KW-1185">Reference proteome</keyword>
<evidence type="ECO:0000259" key="1">
    <source>
        <dbReference type="Pfam" id="PF11931"/>
    </source>
</evidence>
<proteinExistence type="predicted"/>
<sequence>MSTAKKMKMKMATKAGWSGLDDLALEDITGRMTLYRDFASLRMVCTSWRSSLQDFKFKCRMPWLMIPPKQGTNLREFFIFPQVEQAQGGMITQQHLWEEKLGGPKTNKKLKFCCEICGYCHWNRNAFEEHSMSRSHVEGLGDREDKELFKGITKLEEANGLYIAQIKRSVDFLWNPEFEEFEDEDGNLFTKKFTHRYVQNEQDKSWKEVVEVEREYK</sequence>
<evidence type="ECO:0000313" key="3">
    <source>
        <dbReference type="Proteomes" id="UP001168877"/>
    </source>
</evidence>
<dbReference type="GO" id="GO:0000398">
    <property type="term" value="P:mRNA splicing, via spliceosome"/>
    <property type="evidence" value="ECO:0007669"/>
    <property type="project" value="InterPro"/>
</dbReference>
<protein>
    <recommendedName>
        <fullName evidence="1">Splicing factor SF3a60 /Prp9 subunit C-terminal domain-containing protein</fullName>
    </recommendedName>
</protein>
<dbReference type="GO" id="GO:0003723">
    <property type="term" value="F:RNA binding"/>
    <property type="evidence" value="ECO:0007669"/>
    <property type="project" value="InterPro"/>
</dbReference>
<dbReference type="GO" id="GO:0005681">
    <property type="term" value="C:spliceosomal complex"/>
    <property type="evidence" value="ECO:0007669"/>
    <property type="project" value="InterPro"/>
</dbReference>
<dbReference type="InterPro" id="IPR024598">
    <property type="entry name" value="SF3a60/Prp9_C"/>
</dbReference>
<comment type="caution">
    <text evidence="2">The sequence shown here is derived from an EMBL/GenBank/DDBJ whole genome shotgun (WGS) entry which is preliminary data.</text>
</comment>
<reference evidence="2" key="2">
    <citation type="submission" date="2023-06" db="EMBL/GenBank/DDBJ databases">
        <authorList>
            <person name="Swenson N.G."/>
            <person name="Wegrzyn J.L."/>
            <person name="Mcevoy S.L."/>
        </authorList>
    </citation>
    <scope>NUCLEOTIDE SEQUENCE</scope>
    <source>
        <strain evidence="2">NS2018</strain>
        <tissue evidence="2">Leaf</tissue>
    </source>
</reference>
<dbReference type="EMBL" id="JAUESC010000004">
    <property type="protein sequence ID" value="KAK0597395.1"/>
    <property type="molecule type" value="Genomic_DNA"/>
</dbReference>
<name>A0AA39SU10_ACESA</name>